<dbReference type="GO" id="GO:0006270">
    <property type="term" value="P:DNA replication initiation"/>
    <property type="evidence" value="ECO:0007669"/>
    <property type="project" value="TreeGrafter"/>
</dbReference>
<dbReference type="InterPro" id="IPR006935">
    <property type="entry name" value="Helicase/UvrB_N"/>
</dbReference>
<organism evidence="6 7">
    <name type="scientific">Atopostipes suicloacalis DSM 15692</name>
    <dbReference type="NCBI Taxonomy" id="1121025"/>
    <lineage>
        <taxon>Bacteria</taxon>
        <taxon>Bacillati</taxon>
        <taxon>Bacillota</taxon>
        <taxon>Bacilli</taxon>
        <taxon>Lactobacillales</taxon>
        <taxon>Carnobacteriaceae</taxon>
        <taxon>Atopostipes</taxon>
    </lineage>
</organism>
<dbReference type="EMBL" id="FQUF01000002">
    <property type="protein sequence ID" value="SHE27467.1"/>
    <property type="molecule type" value="Genomic_DNA"/>
</dbReference>
<dbReference type="GO" id="GO:0016787">
    <property type="term" value="F:hydrolase activity"/>
    <property type="evidence" value="ECO:0007669"/>
    <property type="project" value="InterPro"/>
</dbReference>
<dbReference type="GO" id="GO:0003677">
    <property type="term" value="F:DNA binding"/>
    <property type="evidence" value="ECO:0007669"/>
    <property type="project" value="UniProtKB-KW"/>
</dbReference>
<dbReference type="PANTHER" id="PTHR30580:SF1">
    <property type="entry name" value="COMF OPERON PROTEIN 1"/>
    <property type="match status" value="1"/>
</dbReference>
<dbReference type="PROSITE" id="PS51192">
    <property type="entry name" value="HELICASE_ATP_BIND_1"/>
    <property type="match status" value="1"/>
</dbReference>
<dbReference type="InterPro" id="IPR027417">
    <property type="entry name" value="P-loop_NTPase"/>
</dbReference>
<gene>
    <name evidence="6" type="ORF">SAMN02745249_00040</name>
</gene>
<feature type="domain" description="Helicase ATP-binding" evidence="4">
    <location>
        <begin position="119"/>
        <end position="271"/>
    </location>
</feature>
<accession>A0A1M4S623</accession>
<keyword evidence="2" id="KW-0067">ATP-binding</keyword>
<dbReference type="GO" id="GO:0006302">
    <property type="term" value="P:double-strand break repair"/>
    <property type="evidence" value="ECO:0007669"/>
    <property type="project" value="TreeGrafter"/>
</dbReference>
<keyword evidence="1" id="KW-0547">Nucleotide-binding</keyword>
<evidence type="ECO:0000259" key="4">
    <source>
        <dbReference type="PROSITE" id="PS51192"/>
    </source>
</evidence>
<evidence type="ECO:0000256" key="3">
    <source>
        <dbReference type="ARBA" id="ARBA00023125"/>
    </source>
</evidence>
<dbReference type="GO" id="GO:0005524">
    <property type="term" value="F:ATP binding"/>
    <property type="evidence" value="ECO:0007669"/>
    <property type="project" value="UniProtKB-KW"/>
</dbReference>
<dbReference type="SMART" id="SM00490">
    <property type="entry name" value="HELICc"/>
    <property type="match status" value="1"/>
</dbReference>
<dbReference type="InterPro" id="IPR014001">
    <property type="entry name" value="Helicase_ATP-bd"/>
</dbReference>
<sequence>MEELLYGRELLDSELPQNVQEAIKEKPFKVEITDSFTKQAGKYYCKRCQTIFTPVSKEHCICGEACGYCRNCLKLGKVRRCSHFYHLKEPNDFPIPKKEVLHWKGTLSEQQEKASKDIVETIKKNQTRLLWAVTGAGKTEMLYEGIAYGLKNKKRIGIASPRIDVCLELAPRIKEAFSHTKIAVLYGGMEEKYGYTQLVIATTHQLYRFKEAFDVLIIDEVDAFPFHSNQSLFFAANKAKKKISSLIYLSATPTLVMQKQVKNKKLLSTILPARYHGHPLPVPKLKACWNWHEKLLKSPLRTPCGKKIQQLIKEERRFLIFIPNIEWMLKLEKKMRLVFPKCSFASVSAEDPERKAKVSAMRNKEFQFLMSSTILERGITFPNIDVLVIGAEDGIFTESALVQIAGRCGRAADYPTGEVIFYHDGKSIAMKRAVKQIKQMNKLARTRGLIQ</sequence>
<evidence type="ECO:0000313" key="7">
    <source>
        <dbReference type="Proteomes" id="UP000184128"/>
    </source>
</evidence>
<dbReference type="PANTHER" id="PTHR30580">
    <property type="entry name" value="PRIMOSOMAL PROTEIN N"/>
    <property type="match status" value="1"/>
</dbReference>
<dbReference type="Pfam" id="PF04851">
    <property type="entry name" value="ResIII"/>
    <property type="match status" value="1"/>
</dbReference>
<proteinExistence type="predicted"/>
<dbReference type="InterPro" id="IPR001650">
    <property type="entry name" value="Helicase_C-like"/>
</dbReference>
<keyword evidence="7" id="KW-1185">Reference proteome</keyword>
<dbReference type="CDD" id="cd17925">
    <property type="entry name" value="DEXDc_ComFA"/>
    <property type="match status" value="1"/>
</dbReference>
<feature type="domain" description="Helicase C-terminal" evidence="5">
    <location>
        <begin position="307"/>
        <end position="451"/>
    </location>
</feature>
<dbReference type="OrthoDB" id="2077914at2"/>
<keyword evidence="3" id="KW-0238">DNA-binding</keyword>
<evidence type="ECO:0000256" key="1">
    <source>
        <dbReference type="ARBA" id="ARBA00022741"/>
    </source>
</evidence>
<dbReference type="SMART" id="SM00487">
    <property type="entry name" value="DEXDc"/>
    <property type="match status" value="1"/>
</dbReference>
<evidence type="ECO:0000259" key="5">
    <source>
        <dbReference type="PROSITE" id="PS51194"/>
    </source>
</evidence>
<dbReference type="GO" id="GO:0043138">
    <property type="term" value="F:3'-5' DNA helicase activity"/>
    <property type="evidence" value="ECO:0007669"/>
    <property type="project" value="TreeGrafter"/>
</dbReference>
<dbReference type="Pfam" id="PF00271">
    <property type="entry name" value="Helicase_C"/>
    <property type="match status" value="1"/>
</dbReference>
<dbReference type="SUPFAM" id="SSF52540">
    <property type="entry name" value="P-loop containing nucleoside triphosphate hydrolases"/>
    <property type="match status" value="1"/>
</dbReference>
<dbReference type="GO" id="GO:0006310">
    <property type="term" value="P:DNA recombination"/>
    <property type="evidence" value="ECO:0007669"/>
    <property type="project" value="TreeGrafter"/>
</dbReference>
<dbReference type="STRING" id="1121025.SAMN02745249_00040"/>
<dbReference type="AlphaFoldDB" id="A0A1M4S623"/>
<reference evidence="6 7" key="1">
    <citation type="submission" date="2016-11" db="EMBL/GenBank/DDBJ databases">
        <authorList>
            <person name="Jaros S."/>
            <person name="Januszkiewicz K."/>
            <person name="Wedrychowicz H."/>
        </authorList>
    </citation>
    <scope>NUCLEOTIDE SEQUENCE [LARGE SCALE GENOMIC DNA]</scope>
    <source>
        <strain evidence="6 7">DSM 15692</strain>
    </source>
</reference>
<protein>
    <submittedName>
        <fullName evidence="6">Competence protein ComFA</fullName>
    </submittedName>
</protein>
<dbReference type="RefSeq" id="WP_073294389.1">
    <property type="nucleotide sequence ID" value="NZ_FQUF01000002.1"/>
</dbReference>
<evidence type="ECO:0000256" key="2">
    <source>
        <dbReference type="ARBA" id="ARBA00022840"/>
    </source>
</evidence>
<evidence type="ECO:0000313" key="6">
    <source>
        <dbReference type="EMBL" id="SHE27467.1"/>
    </source>
</evidence>
<dbReference type="Proteomes" id="UP000184128">
    <property type="component" value="Unassembled WGS sequence"/>
</dbReference>
<dbReference type="Gene3D" id="3.40.50.300">
    <property type="entry name" value="P-loop containing nucleotide triphosphate hydrolases"/>
    <property type="match status" value="2"/>
</dbReference>
<name>A0A1M4S623_9LACT</name>
<dbReference type="PROSITE" id="PS51194">
    <property type="entry name" value="HELICASE_CTER"/>
    <property type="match status" value="1"/>
</dbReference>